<gene>
    <name evidence="1" type="ORF">SETIT_9G481300v2</name>
</gene>
<accession>A0A368STN6</accession>
<dbReference type="OrthoDB" id="683332at2759"/>
<feature type="non-terminal residue" evidence="1">
    <location>
        <position position="111"/>
    </location>
</feature>
<organism evidence="1">
    <name type="scientific">Setaria italica</name>
    <name type="common">Foxtail millet</name>
    <name type="synonym">Panicum italicum</name>
    <dbReference type="NCBI Taxonomy" id="4555"/>
    <lineage>
        <taxon>Eukaryota</taxon>
        <taxon>Viridiplantae</taxon>
        <taxon>Streptophyta</taxon>
        <taxon>Embryophyta</taxon>
        <taxon>Tracheophyta</taxon>
        <taxon>Spermatophyta</taxon>
        <taxon>Magnoliopsida</taxon>
        <taxon>Liliopsida</taxon>
        <taxon>Poales</taxon>
        <taxon>Poaceae</taxon>
        <taxon>PACMAD clade</taxon>
        <taxon>Panicoideae</taxon>
        <taxon>Panicodae</taxon>
        <taxon>Paniceae</taxon>
        <taxon>Cenchrinae</taxon>
        <taxon>Setaria</taxon>
    </lineage>
</organism>
<dbReference type="EMBL" id="CM003536">
    <property type="protein sequence ID" value="RCV45791.1"/>
    <property type="molecule type" value="Genomic_DNA"/>
</dbReference>
<name>A0A368STN6_SETIT</name>
<evidence type="ECO:0000313" key="1">
    <source>
        <dbReference type="EMBL" id="RCV45791.1"/>
    </source>
</evidence>
<reference evidence="1" key="2">
    <citation type="submission" date="2015-07" db="EMBL/GenBank/DDBJ databases">
        <authorList>
            <person name="Noorani M."/>
        </authorList>
    </citation>
    <scope>NUCLEOTIDE SEQUENCE</scope>
    <source>
        <strain evidence="1">Yugu1</strain>
    </source>
</reference>
<reference evidence="1" key="1">
    <citation type="journal article" date="2012" name="Nat. Biotechnol.">
        <title>Reference genome sequence of the model plant Setaria.</title>
        <authorList>
            <person name="Bennetzen J.L."/>
            <person name="Schmutz J."/>
            <person name="Wang H."/>
            <person name="Percifield R."/>
            <person name="Hawkins J."/>
            <person name="Pontaroli A.C."/>
            <person name="Estep M."/>
            <person name="Feng L."/>
            <person name="Vaughn J.N."/>
            <person name="Grimwood J."/>
            <person name="Jenkins J."/>
            <person name="Barry K."/>
            <person name="Lindquist E."/>
            <person name="Hellsten U."/>
            <person name="Deshpande S."/>
            <person name="Wang X."/>
            <person name="Wu X."/>
            <person name="Mitros T."/>
            <person name="Triplett J."/>
            <person name="Yang X."/>
            <person name="Ye C.Y."/>
            <person name="Mauro-Herrera M."/>
            <person name="Wang L."/>
            <person name="Li P."/>
            <person name="Sharma M."/>
            <person name="Sharma R."/>
            <person name="Ronald P.C."/>
            <person name="Panaud O."/>
            <person name="Kellogg E.A."/>
            <person name="Brutnell T.P."/>
            <person name="Doust A.N."/>
            <person name="Tuskan G.A."/>
            <person name="Rokhsar D."/>
            <person name="Devos K.M."/>
        </authorList>
    </citation>
    <scope>NUCLEOTIDE SEQUENCE [LARGE SCALE GENOMIC DNA]</scope>
    <source>
        <strain evidence="1">Yugu1</strain>
    </source>
</reference>
<proteinExistence type="predicted"/>
<dbReference type="AlphaFoldDB" id="A0A368STN6"/>
<sequence>MVHANSGDAQFIKAYHGCYDPLACPLFYPGGETSWEDKKILLEEIPVVHFPRKRRKYTKHKKPDTNVGLLKDKSQSSCTRVETTQVDRYKRMSSRIVGGGAKQGSILDGQK</sequence>
<protein>
    <submittedName>
        <fullName evidence="1">Uncharacterized protein</fullName>
    </submittedName>
</protein>